<reference evidence="3" key="1">
    <citation type="submission" date="2020-10" db="EMBL/GenBank/DDBJ databases">
        <authorList>
            <person name="Gilroy R."/>
        </authorList>
    </citation>
    <scope>NUCLEOTIDE SEQUENCE</scope>
    <source>
        <strain evidence="3">21143</strain>
    </source>
</reference>
<keyword evidence="2" id="KW-0732">Signal</keyword>
<protein>
    <submittedName>
        <fullName evidence="3">Sel1 repeat family protein</fullName>
    </submittedName>
</protein>
<dbReference type="PANTHER" id="PTHR11102">
    <property type="entry name" value="SEL-1-LIKE PROTEIN"/>
    <property type="match status" value="1"/>
</dbReference>
<sequence length="289" mass="32996">MKNKRNTILYFRFFLLVFFISAGTTIPAQGQENDILLNKGVEAYNANRYDEAIEYLRPSAQNGNPISQFFLGSCYFNGNGVKKSYNEAAKWFYKSALQGVTYAQTLLATLYENGLGVEKDTDEALKLYTWAQNGGKPTPENTSLKPLRLKTDKGKSDNTADILTDLGQTLISIAGNTPESNSSQAETENRSTKQTKNHSTRKNKEKEMQNKKFLAAYQNANKAYNGWEDQLRDMKLNPEKYAHLSDDQFCQKVSDIQNKMKKIRIKITNEYDTQQRKSNLEDWTPARCR</sequence>
<dbReference type="EMBL" id="DVKT01000009">
    <property type="protein sequence ID" value="HIT38749.1"/>
    <property type="molecule type" value="Genomic_DNA"/>
</dbReference>
<gene>
    <name evidence="3" type="ORF">IAD06_01730</name>
</gene>
<dbReference type="InterPro" id="IPR050767">
    <property type="entry name" value="Sel1_AlgK"/>
</dbReference>
<feature type="compositionally biased region" description="Polar residues" evidence="1">
    <location>
        <begin position="173"/>
        <end position="186"/>
    </location>
</feature>
<dbReference type="Gene3D" id="1.25.40.10">
    <property type="entry name" value="Tetratricopeptide repeat domain"/>
    <property type="match status" value="1"/>
</dbReference>
<proteinExistence type="predicted"/>
<dbReference type="PANTHER" id="PTHR11102:SF160">
    <property type="entry name" value="ERAD-ASSOCIATED E3 UBIQUITIN-PROTEIN LIGASE COMPONENT HRD3"/>
    <property type="match status" value="1"/>
</dbReference>
<feature type="signal peptide" evidence="2">
    <location>
        <begin position="1"/>
        <end position="30"/>
    </location>
</feature>
<dbReference type="InterPro" id="IPR006597">
    <property type="entry name" value="Sel1-like"/>
</dbReference>
<accession>A0A9D1GEL5</accession>
<comment type="caution">
    <text evidence="3">The sequence shown here is derived from an EMBL/GenBank/DDBJ whole genome shotgun (WGS) entry which is preliminary data.</text>
</comment>
<dbReference type="Pfam" id="PF08238">
    <property type="entry name" value="Sel1"/>
    <property type="match status" value="3"/>
</dbReference>
<dbReference type="InterPro" id="IPR011990">
    <property type="entry name" value="TPR-like_helical_dom_sf"/>
</dbReference>
<evidence type="ECO:0000256" key="1">
    <source>
        <dbReference type="SAM" id="MobiDB-lite"/>
    </source>
</evidence>
<feature type="region of interest" description="Disordered" evidence="1">
    <location>
        <begin position="173"/>
        <end position="207"/>
    </location>
</feature>
<name>A0A9D1GEL5_9BACT</name>
<dbReference type="Proteomes" id="UP000886722">
    <property type="component" value="Unassembled WGS sequence"/>
</dbReference>
<feature type="region of interest" description="Disordered" evidence="1">
    <location>
        <begin position="133"/>
        <end position="158"/>
    </location>
</feature>
<evidence type="ECO:0000313" key="4">
    <source>
        <dbReference type="Proteomes" id="UP000886722"/>
    </source>
</evidence>
<organism evidence="3 4">
    <name type="scientific">Candidatus Caccoplasma intestinavium</name>
    <dbReference type="NCBI Taxonomy" id="2840716"/>
    <lineage>
        <taxon>Bacteria</taxon>
        <taxon>Pseudomonadati</taxon>
        <taxon>Bacteroidota</taxon>
        <taxon>Bacteroidia</taxon>
        <taxon>Bacteroidales</taxon>
        <taxon>Bacteroidaceae</taxon>
        <taxon>Bacteroidaceae incertae sedis</taxon>
        <taxon>Candidatus Caccoplasma</taxon>
    </lineage>
</organism>
<dbReference type="SUPFAM" id="SSF81901">
    <property type="entry name" value="HCP-like"/>
    <property type="match status" value="1"/>
</dbReference>
<evidence type="ECO:0000313" key="3">
    <source>
        <dbReference type="EMBL" id="HIT38749.1"/>
    </source>
</evidence>
<feature type="compositionally biased region" description="Basic and acidic residues" evidence="1">
    <location>
        <begin position="149"/>
        <end position="158"/>
    </location>
</feature>
<dbReference type="SMART" id="SM00671">
    <property type="entry name" value="SEL1"/>
    <property type="match status" value="2"/>
</dbReference>
<dbReference type="AlphaFoldDB" id="A0A9D1GEL5"/>
<reference evidence="3" key="2">
    <citation type="journal article" date="2021" name="PeerJ">
        <title>Extensive microbial diversity within the chicken gut microbiome revealed by metagenomics and culture.</title>
        <authorList>
            <person name="Gilroy R."/>
            <person name="Ravi A."/>
            <person name="Getino M."/>
            <person name="Pursley I."/>
            <person name="Horton D.L."/>
            <person name="Alikhan N.F."/>
            <person name="Baker D."/>
            <person name="Gharbi K."/>
            <person name="Hall N."/>
            <person name="Watson M."/>
            <person name="Adriaenssens E.M."/>
            <person name="Foster-Nyarko E."/>
            <person name="Jarju S."/>
            <person name="Secka A."/>
            <person name="Antonio M."/>
            <person name="Oren A."/>
            <person name="Chaudhuri R.R."/>
            <person name="La Ragione R."/>
            <person name="Hildebrand F."/>
            <person name="Pallen M.J."/>
        </authorList>
    </citation>
    <scope>NUCLEOTIDE SEQUENCE</scope>
    <source>
        <strain evidence="3">21143</strain>
    </source>
</reference>
<feature type="chain" id="PRO_5038844187" evidence="2">
    <location>
        <begin position="31"/>
        <end position="289"/>
    </location>
</feature>
<evidence type="ECO:0000256" key="2">
    <source>
        <dbReference type="SAM" id="SignalP"/>
    </source>
</evidence>